<dbReference type="InterPro" id="IPR000182">
    <property type="entry name" value="GNAT_dom"/>
</dbReference>
<dbReference type="RefSeq" id="WP_170917483.1">
    <property type="nucleotide sequence ID" value="NZ_FUZT01000009.1"/>
</dbReference>
<dbReference type="Pfam" id="PF00583">
    <property type="entry name" value="Acetyltransf_1"/>
    <property type="match status" value="1"/>
</dbReference>
<evidence type="ECO:0000313" key="4">
    <source>
        <dbReference type="EMBL" id="SKC81909.1"/>
    </source>
</evidence>
<dbReference type="PANTHER" id="PTHR43877">
    <property type="entry name" value="AMINOALKYLPHOSPHONATE N-ACETYLTRANSFERASE-RELATED-RELATED"/>
    <property type="match status" value="1"/>
</dbReference>
<accession>A0A1T5M242</accession>
<dbReference type="PROSITE" id="PS51186">
    <property type="entry name" value="GNAT"/>
    <property type="match status" value="1"/>
</dbReference>
<gene>
    <name evidence="4" type="ORF">SAMN02194393_03674</name>
</gene>
<dbReference type="InterPro" id="IPR050832">
    <property type="entry name" value="Bact_Acetyltransf"/>
</dbReference>
<evidence type="ECO:0000256" key="2">
    <source>
        <dbReference type="ARBA" id="ARBA00023315"/>
    </source>
</evidence>
<dbReference type="AlphaFoldDB" id="A0A1T5M242"/>
<dbReference type="GO" id="GO:0016747">
    <property type="term" value="F:acyltransferase activity, transferring groups other than amino-acyl groups"/>
    <property type="evidence" value="ECO:0007669"/>
    <property type="project" value="InterPro"/>
</dbReference>
<dbReference type="InterPro" id="IPR016181">
    <property type="entry name" value="Acyl_CoA_acyltransferase"/>
</dbReference>
<dbReference type="CDD" id="cd04301">
    <property type="entry name" value="NAT_SF"/>
    <property type="match status" value="1"/>
</dbReference>
<dbReference type="SUPFAM" id="SSF55729">
    <property type="entry name" value="Acyl-CoA N-acyltransferases (Nat)"/>
    <property type="match status" value="1"/>
</dbReference>
<keyword evidence="5" id="KW-1185">Reference proteome</keyword>
<dbReference type="EMBL" id="FUZT01000009">
    <property type="protein sequence ID" value="SKC81909.1"/>
    <property type="molecule type" value="Genomic_DNA"/>
</dbReference>
<proteinExistence type="predicted"/>
<dbReference type="Gene3D" id="3.40.630.30">
    <property type="match status" value="1"/>
</dbReference>
<dbReference type="Proteomes" id="UP000190285">
    <property type="component" value="Unassembled WGS sequence"/>
</dbReference>
<dbReference type="STRING" id="36842.SAMN02194393_03674"/>
<feature type="domain" description="N-acetyltransferase" evidence="3">
    <location>
        <begin position="3"/>
        <end position="163"/>
    </location>
</feature>
<reference evidence="4 5" key="1">
    <citation type="submission" date="2017-02" db="EMBL/GenBank/DDBJ databases">
        <authorList>
            <person name="Peterson S.W."/>
        </authorList>
    </citation>
    <scope>NUCLEOTIDE SEQUENCE [LARGE SCALE GENOMIC DNA]</scope>
    <source>
        <strain evidence="4 5">M1</strain>
    </source>
</reference>
<protein>
    <submittedName>
        <fullName evidence="4">Acetyltransferases</fullName>
    </submittedName>
</protein>
<keyword evidence="2" id="KW-0012">Acyltransferase</keyword>
<organism evidence="4 5">
    <name type="scientific">Maledivibacter halophilus</name>
    <dbReference type="NCBI Taxonomy" id="36842"/>
    <lineage>
        <taxon>Bacteria</taxon>
        <taxon>Bacillati</taxon>
        <taxon>Bacillota</taxon>
        <taxon>Clostridia</taxon>
        <taxon>Peptostreptococcales</taxon>
        <taxon>Caminicellaceae</taxon>
        <taxon>Maledivibacter</taxon>
    </lineage>
</organism>
<evidence type="ECO:0000256" key="1">
    <source>
        <dbReference type="ARBA" id="ARBA00022679"/>
    </source>
</evidence>
<evidence type="ECO:0000313" key="5">
    <source>
        <dbReference type="Proteomes" id="UP000190285"/>
    </source>
</evidence>
<name>A0A1T5M242_9FIRM</name>
<keyword evidence="1 4" id="KW-0808">Transferase</keyword>
<evidence type="ECO:0000259" key="3">
    <source>
        <dbReference type="PROSITE" id="PS51186"/>
    </source>
</evidence>
<sequence length="163" mass="18798">MEAKVRQAVDSDRDIFVDYTVKLSKFNRSNHANESKNDDYESVLNAIQRKAEKTFCNRNEETLILIAELENKPVGYALGRIYEQDETADNGTGLMGLFDELFVDDIARGLGLGQKLLDKTIIWMKEKGINRVKLHAYSWNSNAKKVYERNGFKEYAVSYEKFI</sequence>